<dbReference type="Proteomes" id="UP000287798">
    <property type="component" value="Unassembled WGS sequence"/>
</dbReference>
<dbReference type="OrthoDB" id="8906365at2"/>
<organism evidence="2 3">
    <name type="scientific">Thiohalobacter thiocyanaticus</name>
    <dbReference type="NCBI Taxonomy" id="585455"/>
    <lineage>
        <taxon>Bacteria</taxon>
        <taxon>Pseudomonadati</taxon>
        <taxon>Pseudomonadota</taxon>
        <taxon>Gammaproteobacteria</taxon>
        <taxon>Thiohalobacterales</taxon>
        <taxon>Thiohalobacteraceae</taxon>
        <taxon>Thiohalobacter</taxon>
    </lineage>
</organism>
<dbReference type="Gene3D" id="2.40.10.220">
    <property type="entry name" value="predicted glycosyltransferase like domains"/>
    <property type="match status" value="1"/>
</dbReference>
<evidence type="ECO:0000259" key="1">
    <source>
        <dbReference type="Pfam" id="PF07238"/>
    </source>
</evidence>
<dbReference type="EMBL" id="QZMU01000001">
    <property type="protein sequence ID" value="RRQ21376.1"/>
    <property type="molecule type" value="Genomic_DNA"/>
</dbReference>
<dbReference type="Pfam" id="PF07238">
    <property type="entry name" value="PilZ"/>
    <property type="match status" value="1"/>
</dbReference>
<evidence type="ECO:0000313" key="3">
    <source>
        <dbReference type="Proteomes" id="UP000287798"/>
    </source>
</evidence>
<comment type="caution">
    <text evidence="2">The sequence shown here is derived from an EMBL/GenBank/DDBJ whole genome shotgun (WGS) entry which is preliminary data.</text>
</comment>
<protein>
    <submittedName>
        <fullName evidence="2">PilZ domain-containing protein</fullName>
    </submittedName>
</protein>
<accession>A0A426QI35</accession>
<dbReference type="RefSeq" id="WP_125180628.1">
    <property type="nucleotide sequence ID" value="NZ_QZMU01000001.1"/>
</dbReference>
<dbReference type="GO" id="GO:0035438">
    <property type="term" value="F:cyclic-di-GMP binding"/>
    <property type="evidence" value="ECO:0007669"/>
    <property type="project" value="InterPro"/>
</dbReference>
<dbReference type="InterPro" id="IPR009875">
    <property type="entry name" value="PilZ_domain"/>
</dbReference>
<keyword evidence="3" id="KW-1185">Reference proteome</keyword>
<proteinExistence type="predicted"/>
<sequence length="140" mass="16250">MRSYIRHPCDIPIEFSEDTASYPSRERLNNISHGGLAFSAARPQRRGHILWLRIPDVHPPFEAPARVSWCNRVGEGYEVGVEFVMPEDEYRVRMVEQVCYIEHYKRRVQALEGRELTGEQAAREWIEKYAGGFPGLEDES</sequence>
<name>A0A426QI35_9GAMM</name>
<feature type="domain" description="PilZ" evidence="1">
    <location>
        <begin position="2"/>
        <end position="93"/>
    </location>
</feature>
<dbReference type="AlphaFoldDB" id="A0A426QI35"/>
<evidence type="ECO:0000313" key="2">
    <source>
        <dbReference type="EMBL" id="RRQ21376.1"/>
    </source>
</evidence>
<reference evidence="2 3" key="1">
    <citation type="journal article" date="2010" name="Int. J. Syst. Evol. Microbiol.">
        <title>Thiohalobacter thiocyanaticus gen. nov., sp. nov., a moderately halophilic, sulfur-oxidizing gammaproteobacterium from hypersaline lakes, that utilizes thiocyanate.</title>
        <authorList>
            <person name="Sorokin D.Y."/>
            <person name="Kovaleva O.L."/>
            <person name="Tourova T.P."/>
            <person name="Muyzer G."/>
        </authorList>
    </citation>
    <scope>NUCLEOTIDE SEQUENCE [LARGE SCALE GENOMIC DNA]</scope>
    <source>
        <strain evidence="2 3">Hrh1</strain>
    </source>
</reference>
<gene>
    <name evidence="2" type="ORF">D6C00_05095</name>
</gene>